<dbReference type="Gene3D" id="3.30.565.10">
    <property type="entry name" value="Histidine kinase-like ATPase, C-terminal domain"/>
    <property type="match status" value="1"/>
</dbReference>
<dbReference type="EMBL" id="JABBFW010000044">
    <property type="protein sequence ID" value="NML18902.1"/>
    <property type="molecule type" value="Genomic_DNA"/>
</dbReference>
<dbReference type="SUPFAM" id="SSF55785">
    <property type="entry name" value="PYP-like sensor domain (PAS domain)"/>
    <property type="match status" value="3"/>
</dbReference>
<gene>
    <name evidence="14" type="ORF">HHL10_28420</name>
</gene>
<dbReference type="NCBIfam" id="TIGR00229">
    <property type="entry name" value="sensory_box"/>
    <property type="match status" value="1"/>
</dbReference>
<dbReference type="CDD" id="cd00130">
    <property type="entry name" value="PAS"/>
    <property type="match status" value="1"/>
</dbReference>
<dbReference type="GO" id="GO:0000155">
    <property type="term" value="F:phosphorelay sensor kinase activity"/>
    <property type="evidence" value="ECO:0007669"/>
    <property type="project" value="InterPro"/>
</dbReference>
<dbReference type="SMART" id="SM00388">
    <property type="entry name" value="HisKA"/>
    <property type="match status" value="1"/>
</dbReference>
<dbReference type="InterPro" id="IPR003661">
    <property type="entry name" value="HisK_dim/P_dom"/>
</dbReference>
<dbReference type="InterPro" id="IPR035965">
    <property type="entry name" value="PAS-like_dom_sf"/>
</dbReference>
<dbReference type="Pfam" id="PF13426">
    <property type="entry name" value="PAS_9"/>
    <property type="match status" value="1"/>
</dbReference>
<evidence type="ECO:0000256" key="11">
    <source>
        <dbReference type="SAM" id="Coils"/>
    </source>
</evidence>
<organism evidence="14 15">
    <name type="scientific">Azohydromonas caseinilytica</name>
    <dbReference type="NCBI Taxonomy" id="2728836"/>
    <lineage>
        <taxon>Bacteria</taxon>
        <taxon>Pseudomonadati</taxon>
        <taxon>Pseudomonadota</taxon>
        <taxon>Betaproteobacteria</taxon>
        <taxon>Burkholderiales</taxon>
        <taxon>Sphaerotilaceae</taxon>
        <taxon>Azohydromonas</taxon>
    </lineage>
</organism>
<feature type="domain" description="Histidine kinase" evidence="12">
    <location>
        <begin position="428"/>
        <end position="649"/>
    </location>
</feature>
<accession>A0A848FI18</accession>
<evidence type="ECO:0000256" key="6">
    <source>
        <dbReference type="ARBA" id="ARBA00022777"/>
    </source>
</evidence>
<dbReference type="AlphaFoldDB" id="A0A848FI18"/>
<dbReference type="SUPFAM" id="SSF47384">
    <property type="entry name" value="Homodimeric domain of signal transducing histidine kinase"/>
    <property type="match status" value="1"/>
</dbReference>
<dbReference type="CDD" id="cd16922">
    <property type="entry name" value="HATPase_EvgS-ArcB-TorS-like"/>
    <property type="match status" value="1"/>
</dbReference>
<evidence type="ECO:0000259" key="12">
    <source>
        <dbReference type="PROSITE" id="PS50109"/>
    </source>
</evidence>
<dbReference type="SMART" id="SM00091">
    <property type="entry name" value="PAS"/>
    <property type="match status" value="3"/>
</dbReference>
<evidence type="ECO:0000256" key="1">
    <source>
        <dbReference type="ARBA" id="ARBA00000085"/>
    </source>
</evidence>
<feature type="domain" description="PAC" evidence="13">
    <location>
        <begin position="342"/>
        <end position="392"/>
    </location>
</feature>
<dbReference type="InterPro" id="IPR003594">
    <property type="entry name" value="HATPase_dom"/>
</dbReference>
<keyword evidence="11" id="KW-0175">Coiled coil</keyword>
<evidence type="ECO:0000256" key="4">
    <source>
        <dbReference type="ARBA" id="ARBA00022679"/>
    </source>
</evidence>
<dbReference type="SMART" id="SM00387">
    <property type="entry name" value="HATPase_c"/>
    <property type="match status" value="1"/>
</dbReference>
<keyword evidence="3" id="KW-0597">Phosphoprotein</keyword>
<comment type="caution">
    <text evidence="14">The sequence shown here is derived from an EMBL/GenBank/DDBJ whole genome shotgun (WGS) entry which is preliminary data.</text>
</comment>
<keyword evidence="15" id="KW-1185">Reference proteome</keyword>
<dbReference type="PRINTS" id="PR00344">
    <property type="entry name" value="BCTRLSENSOR"/>
</dbReference>
<sequence length="653" mass="70554">MHPDYQALFDSAPGRFLVLAPDPPRFTIVAATQAFLRTVQARKDDVLGHGLFEMFAQAQDGAAPGLRASLELALAQRAPDAVAVPRYAPHRPPEGDGAAAVPRWWRTLNTPVLDADGSVRYLIHSIEEAGSGEGVVREAPGRGEEAPFGTLFDRMAEGFALLDVLRDAAGRSSDARLVLANPAFRRLAGSEPGQALSSSLRAALPEFAAAWLERLAQVAWDGQPTRFETSLGPFGRWYEISACPALPGSCALLCFDVTARRQAQEELRLSEELFATAFANNPAAIVMSRFEDGVVLDVNDTWLAMAGETRAGAIGRSARHFWPSPEDAQRFLQELRDKGGVQGWEQEFHRPNGDPLTVQISAQLLNVRGEPTILSALVDITAHKRAENELQALNATLERRVAERTAELAAARDAAEAANRAKSTFLAHMSHEIRTPLNAVIGLSQLLSRMTLPERALVYAGHISQAGDQLLALTNDVLDISRIEAGEVHLERVPFELQPLLQAVCGIVQPQADAKRLALVLEAPATLPAHLLGDPLRLKQVLLNLLGNALKFTPAGSVTLRVRELARVVGRSKLCLEVIDTGIGIAPEAQERVFDPFIQADGSTTRRFGGTGLGLSIVQRLVDMMGGQLALDSQPGRGSTFAVTLILDLPEEL</sequence>
<comment type="catalytic activity">
    <reaction evidence="1">
        <text>ATP + protein L-histidine = ADP + protein N-phospho-L-histidine.</text>
        <dbReference type="EC" id="2.7.13.3"/>
    </reaction>
</comment>
<dbReference type="InterPro" id="IPR004358">
    <property type="entry name" value="Sig_transdc_His_kin-like_C"/>
</dbReference>
<dbReference type="InterPro" id="IPR036890">
    <property type="entry name" value="HATPase_C_sf"/>
</dbReference>
<dbReference type="Gene3D" id="3.30.450.20">
    <property type="entry name" value="PAS domain"/>
    <property type="match status" value="3"/>
</dbReference>
<dbReference type="InterPro" id="IPR013656">
    <property type="entry name" value="PAS_4"/>
</dbReference>
<dbReference type="InterPro" id="IPR000700">
    <property type="entry name" value="PAS-assoc_C"/>
</dbReference>
<dbReference type="Pfam" id="PF02518">
    <property type="entry name" value="HATPase_c"/>
    <property type="match status" value="1"/>
</dbReference>
<evidence type="ECO:0000256" key="8">
    <source>
        <dbReference type="ARBA" id="ARBA00023026"/>
    </source>
</evidence>
<dbReference type="InterPro" id="IPR000014">
    <property type="entry name" value="PAS"/>
</dbReference>
<dbReference type="Gene3D" id="1.10.287.130">
    <property type="match status" value="1"/>
</dbReference>
<dbReference type="CDD" id="cd00082">
    <property type="entry name" value="HisKA"/>
    <property type="match status" value="1"/>
</dbReference>
<name>A0A848FI18_9BURK</name>
<keyword evidence="6" id="KW-0418">Kinase</keyword>
<evidence type="ECO:0000256" key="3">
    <source>
        <dbReference type="ARBA" id="ARBA00022553"/>
    </source>
</evidence>
<keyword evidence="8" id="KW-0843">Virulence</keyword>
<keyword evidence="5" id="KW-0732">Signal</keyword>
<dbReference type="PANTHER" id="PTHR43047:SF64">
    <property type="entry name" value="HISTIDINE KINASE CONTAINING CHEY-HOMOLOGOUS RECEIVER DOMAIN AND PAS DOMAIN-RELATED"/>
    <property type="match status" value="1"/>
</dbReference>
<evidence type="ECO:0000313" key="15">
    <source>
        <dbReference type="Proteomes" id="UP000574067"/>
    </source>
</evidence>
<dbReference type="Pfam" id="PF08448">
    <property type="entry name" value="PAS_4"/>
    <property type="match status" value="1"/>
</dbReference>
<dbReference type="RefSeq" id="WP_169163802.1">
    <property type="nucleotide sequence ID" value="NZ_JABBFW010000044.1"/>
</dbReference>
<evidence type="ECO:0000256" key="9">
    <source>
        <dbReference type="ARBA" id="ARBA00058004"/>
    </source>
</evidence>
<keyword evidence="4" id="KW-0808">Transferase</keyword>
<proteinExistence type="predicted"/>
<evidence type="ECO:0000256" key="2">
    <source>
        <dbReference type="ARBA" id="ARBA00012438"/>
    </source>
</evidence>
<dbReference type="EC" id="2.7.13.3" evidence="2"/>
<dbReference type="Pfam" id="PF00512">
    <property type="entry name" value="HisKA"/>
    <property type="match status" value="1"/>
</dbReference>
<evidence type="ECO:0000256" key="10">
    <source>
        <dbReference type="ARBA" id="ARBA00070152"/>
    </source>
</evidence>
<reference evidence="14 15" key="1">
    <citation type="submission" date="2020-04" db="EMBL/GenBank/DDBJ databases">
        <title>Azohydromonas sp. isolated from soil.</title>
        <authorList>
            <person name="Dahal R.H."/>
        </authorList>
    </citation>
    <scope>NUCLEOTIDE SEQUENCE [LARGE SCALE GENOMIC DNA]</scope>
    <source>
        <strain evidence="14 15">G-1-1-14</strain>
    </source>
</reference>
<evidence type="ECO:0000259" key="13">
    <source>
        <dbReference type="PROSITE" id="PS50113"/>
    </source>
</evidence>
<dbReference type="SUPFAM" id="SSF55874">
    <property type="entry name" value="ATPase domain of HSP90 chaperone/DNA topoisomerase II/histidine kinase"/>
    <property type="match status" value="1"/>
</dbReference>
<dbReference type="PANTHER" id="PTHR43047">
    <property type="entry name" value="TWO-COMPONENT HISTIDINE PROTEIN KINASE"/>
    <property type="match status" value="1"/>
</dbReference>
<keyword evidence="7" id="KW-0902">Two-component regulatory system</keyword>
<protein>
    <recommendedName>
        <fullName evidence="10">Virulence sensor protein BvgS</fullName>
        <ecNumber evidence="2">2.7.13.3</ecNumber>
    </recommendedName>
</protein>
<dbReference type="FunFam" id="3.30.565.10:FF:000010">
    <property type="entry name" value="Sensor histidine kinase RcsC"/>
    <property type="match status" value="1"/>
</dbReference>
<feature type="coiled-coil region" evidence="11">
    <location>
        <begin position="380"/>
        <end position="414"/>
    </location>
</feature>
<evidence type="ECO:0000313" key="14">
    <source>
        <dbReference type="EMBL" id="NML18902.1"/>
    </source>
</evidence>
<evidence type="ECO:0000256" key="5">
    <source>
        <dbReference type="ARBA" id="ARBA00022729"/>
    </source>
</evidence>
<dbReference type="InterPro" id="IPR036097">
    <property type="entry name" value="HisK_dim/P_sf"/>
</dbReference>
<dbReference type="InterPro" id="IPR005467">
    <property type="entry name" value="His_kinase_dom"/>
</dbReference>
<dbReference type="PROSITE" id="PS50109">
    <property type="entry name" value="HIS_KIN"/>
    <property type="match status" value="1"/>
</dbReference>
<evidence type="ECO:0000256" key="7">
    <source>
        <dbReference type="ARBA" id="ARBA00023012"/>
    </source>
</evidence>
<dbReference type="PROSITE" id="PS50113">
    <property type="entry name" value="PAC"/>
    <property type="match status" value="1"/>
</dbReference>
<comment type="function">
    <text evidence="9">Member of the two-component regulatory system BvgS/BvgA. Phosphorylates BvgA via a four-step phosphorelay in response to environmental signals.</text>
</comment>
<dbReference type="Proteomes" id="UP000574067">
    <property type="component" value="Unassembled WGS sequence"/>
</dbReference>